<dbReference type="PROSITE" id="PS51186">
    <property type="entry name" value="GNAT"/>
    <property type="match status" value="1"/>
</dbReference>
<evidence type="ECO:0000313" key="2">
    <source>
        <dbReference type="EMBL" id="CAH0535646.1"/>
    </source>
</evidence>
<dbReference type="RefSeq" id="WP_237468546.1">
    <property type="nucleotide sequence ID" value="NZ_CAKLDI010000002.1"/>
</dbReference>
<dbReference type="InterPro" id="IPR000182">
    <property type="entry name" value="GNAT_dom"/>
</dbReference>
<dbReference type="Proteomes" id="UP000838672">
    <property type="component" value="Unassembled WGS sequence"/>
</dbReference>
<dbReference type="EMBL" id="CAKLDI010000002">
    <property type="protein sequence ID" value="CAH0535646.1"/>
    <property type="molecule type" value="Genomic_DNA"/>
</dbReference>
<evidence type="ECO:0000259" key="1">
    <source>
        <dbReference type="PROSITE" id="PS51186"/>
    </source>
</evidence>
<name>A0ABN8DW29_9VIBR</name>
<reference evidence="2" key="1">
    <citation type="submission" date="2021-11" db="EMBL/GenBank/DDBJ databases">
        <authorList>
            <person name="Rodrigo-Torres L."/>
            <person name="Arahal R. D."/>
            <person name="Lucena T."/>
        </authorList>
    </citation>
    <scope>NUCLEOTIDE SEQUENCE</scope>
    <source>
        <strain evidence="2">CECT 7929</strain>
    </source>
</reference>
<dbReference type="Pfam" id="PF00583">
    <property type="entry name" value="Acetyltransf_1"/>
    <property type="match status" value="1"/>
</dbReference>
<organism evidence="2 3">
    <name type="scientific">Vibrio stylophorae</name>
    <dbReference type="NCBI Taxonomy" id="659351"/>
    <lineage>
        <taxon>Bacteria</taxon>
        <taxon>Pseudomonadati</taxon>
        <taxon>Pseudomonadota</taxon>
        <taxon>Gammaproteobacteria</taxon>
        <taxon>Vibrionales</taxon>
        <taxon>Vibrionaceae</taxon>
        <taxon>Vibrio</taxon>
    </lineage>
</organism>
<evidence type="ECO:0000313" key="3">
    <source>
        <dbReference type="Proteomes" id="UP000838672"/>
    </source>
</evidence>
<sequence>MSVQRILAHQWPEIYQIQVQAYQSIEPEPVAILQDKWQKSPECCFVYKKDQQIKGYLLAHAWNRETPPKLSQRLPEDSHGEILFLHDLAIDSTAAGQGIGPQLIEKLVDVAESTGYQEIRLVSIQNSKSFWQKNGFSALSEPVCQSYGDSALLMRRKLTN</sequence>
<proteinExistence type="predicted"/>
<feature type="domain" description="N-acetyltransferase" evidence="1">
    <location>
        <begin position="1"/>
        <end position="159"/>
    </location>
</feature>
<comment type="caution">
    <text evidence="2">The sequence shown here is derived from an EMBL/GenBank/DDBJ whole genome shotgun (WGS) entry which is preliminary data.</text>
</comment>
<accession>A0ABN8DW29</accession>
<gene>
    <name evidence="2" type="ORF">VST7929_03158</name>
</gene>
<keyword evidence="3" id="KW-1185">Reference proteome</keyword>
<dbReference type="SUPFAM" id="SSF55729">
    <property type="entry name" value="Acyl-CoA N-acyltransferases (Nat)"/>
    <property type="match status" value="1"/>
</dbReference>
<protein>
    <recommendedName>
        <fullName evidence="1">N-acetyltransferase domain-containing protein</fullName>
    </recommendedName>
</protein>
<dbReference type="Gene3D" id="3.40.630.30">
    <property type="match status" value="1"/>
</dbReference>
<dbReference type="CDD" id="cd04301">
    <property type="entry name" value="NAT_SF"/>
    <property type="match status" value="1"/>
</dbReference>
<dbReference type="InterPro" id="IPR016181">
    <property type="entry name" value="Acyl_CoA_acyltransferase"/>
</dbReference>